<evidence type="ECO:0000313" key="1">
    <source>
        <dbReference type="EMBL" id="KAK7240409.1"/>
    </source>
</evidence>
<sequence>MKGTNQSERCRWEFGGGEAGAGEIAEVSVKNMEYFHRQQKLKKGRGADGRVEFIPALKFEGRMKGYYFGGGGESSWGLR</sequence>
<accession>A0ABR1FWY0</accession>
<reference evidence="1 2" key="1">
    <citation type="submission" date="2024-03" db="EMBL/GenBank/DDBJ databases">
        <title>Aureococcus anophagefferens CCMP1851 and Kratosvirus quantuckense: Draft genome of a second virus-susceptible host strain in the model system.</title>
        <authorList>
            <person name="Chase E."/>
            <person name="Truchon A.R."/>
            <person name="Schepens W."/>
            <person name="Wilhelm S.W."/>
        </authorList>
    </citation>
    <scope>NUCLEOTIDE SEQUENCE [LARGE SCALE GENOMIC DNA]</scope>
    <source>
        <strain evidence="1 2">CCMP1851</strain>
    </source>
</reference>
<comment type="caution">
    <text evidence="1">The sequence shown here is derived from an EMBL/GenBank/DDBJ whole genome shotgun (WGS) entry which is preliminary data.</text>
</comment>
<organism evidence="1 2">
    <name type="scientific">Aureococcus anophagefferens</name>
    <name type="common">Harmful bloom alga</name>
    <dbReference type="NCBI Taxonomy" id="44056"/>
    <lineage>
        <taxon>Eukaryota</taxon>
        <taxon>Sar</taxon>
        <taxon>Stramenopiles</taxon>
        <taxon>Ochrophyta</taxon>
        <taxon>Pelagophyceae</taxon>
        <taxon>Pelagomonadales</taxon>
        <taxon>Pelagomonadaceae</taxon>
        <taxon>Aureococcus</taxon>
    </lineage>
</organism>
<dbReference type="EMBL" id="JBBJCI010000214">
    <property type="protein sequence ID" value="KAK7240409.1"/>
    <property type="molecule type" value="Genomic_DNA"/>
</dbReference>
<name>A0ABR1FWY0_AURAN</name>
<gene>
    <name evidence="1" type="ORF">SO694_00115094</name>
</gene>
<protein>
    <submittedName>
        <fullName evidence="1">Uncharacterized protein</fullName>
    </submittedName>
</protein>
<proteinExistence type="predicted"/>
<evidence type="ECO:0000313" key="2">
    <source>
        <dbReference type="Proteomes" id="UP001363151"/>
    </source>
</evidence>
<keyword evidence="2" id="KW-1185">Reference proteome</keyword>
<dbReference type="Proteomes" id="UP001363151">
    <property type="component" value="Unassembled WGS sequence"/>
</dbReference>